<evidence type="ECO:0000259" key="2">
    <source>
        <dbReference type="PROSITE" id="PS51294"/>
    </source>
</evidence>
<feature type="domain" description="HTH myb-type" evidence="2">
    <location>
        <begin position="10"/>
        <end position="65"/>
    </location>
</feature>
<keyword evidence="4" id="KW-1185">Reference proteome</keyword>
<feature type="domain" description="Myb-like" evidence="1">
    <location>
        <begin position="10"/>
        <end position="61"/>
    </location>
</feature>
<dbReference type="PANTHER" id="PTHR45614:SF25">
    <property type="entry name" value="MYB PROTEIN"/>
    <property type="match status" value="1"/>
</dbReference>
<evidence type="ECO:0000313" key="3">
    <source>
        <dbReference type="EMBL" id="CAG8442143.1"/>
    </source>
</evidence>
<dbReference type="InterPro" id="IPR017930">
    <property type="entry name" value="Myb_dom"/>
</dbReference>
<organism evidence="3 4">
    <name type="scientific">Diversispora eburnea</name>
    <dbReference type="NCBI Taxonomy" id="1213867"/>
    <lineage>
        <taxon>Eukaryota</taxon>
        <taxon>Fungi</taxon>
        <taxon>Fungi incertae sedis</taxon>
        <taxon>Mucoromycota</taxon>
        <taxon>Glomeromycotina</taxon>
        <taxon>Glomeromycetes</taxon>
        <taxon>Diversisporales</taxon>
        <taxon>Diversisporaceae</taxon>
        <taxon>Diversispora</taxon>
    </lineage>
</organism>
<dbReference type="PANTHER" id="PTHR45614">
    <property type="entry name" value="MYB PROTEIN-RELATED"/>
    <property type="match status" value="1"/>
</dbReference>
<protein>
    <submittedName>
        <fullName evidence="3">1315_t:CDS:1</fullName>
    </submittedName>
</protein>
<accession>A0A9N8YR40</accession>
<evidence type="ECO:0000313" key="4">
    <source>
        <dbReference type="Proteomes" id="UP000789706"/>
    </source>
</evidence>
<name>A0A9N8YR40_9GLOM</name>
<dbReference type="InterPro" id="IPR001005">
    <property type="entry name" value="SANT/Myb"/>
</dbReference>
<dbReference type="Pfam" id="PF13921">
    <property type="entry name" value="Myb_DNA-bind_6"/>
    <property type="match status" value="1"/>
</dbReference>
<comment type="caution">
    <text evidence="3">The sequence shown here is derived from an EMBL/GenBank/DDBJ whole genome shotgun (WGS) entry which is preliminary data.</text>
</comment>
<dbReference type="GO" id="GO:0000978">
    <property type="term" value="F:RNA polymerase II cis-regulatory region sequence-specific DNA binding"/>
    <property type="evidence" value="ECO:0007669"/>
    <property type="project" value="TreeGrafter"/>
</dbReference>
<evidence type="ECO:0000259" key="1">
    <source>
        <dbReference type="PROSITE" id="PS50090"/>
    </source>
</evidence>
<dbReference type="GO" id="GO:0005634">
    <property type="term" value="C:nucleus"/>
    <property type="evidence" value="ECO:0007669"/>
    <property type="project" value="TreeGrafter"/>
</dbReference>
<proteinExistence type="predicted"/>
<dbReference type="SUPFAM" id="SSF46689">
    <property type="entry name" value="Homeodomain-like"/>
    <property type="match status" value="1"/>
</dbReference>
<dbReference type="SMART" id="SM00717">
    <property type="entry name" value="SANT"/>
    <property type="match status" value="1"/>
</dbReference>
<dbReference type="OrthoDB" id="2143914at2759"/>
<dbReference type="Proteomes" id="UP000789706">
    <property type="component" value="Unassembled WGS sequence"/>
</dbReference>
<dbReference type="InterPro" id="IPR009057">
    <property type="entry name" value="Homeodomain-like_sf"/>
</dbReference>
<dbReference type="CDD" id="cd00167">
    <property type="entry name" value="SANT"/>
    <property type="match status" value="1"/>
</dbReference>
<dbReference type="PROSITE" id="PS50090">
    <property type="entry name" value="MYB_LIKE"/>
    <property type="match status" value="1"/>
</dbReference>
<gene>
    <name evidence="3" type="ORF">DEBURN_LOCUS1524</name>
</gene>
<dbReference type="AlphaFoldDB" id="A0A9N8YR40"/>
<dbReference type="Gene3D" id="1.10.10.60">
    <property type="entry name" value="Homeodomain-like"/>
    <property type="match status" value="1"/>
</dbReference>
<dbReference type="GO" id="GO:0000981">
    <property type="term" value="F:DNA-binding transcription factor activity, RNA polymerase II-specific"/>
    <property type="evidence" value="ECO:0007669"/>
    <property type="project" value="TreeGrafter"/>
</dbReference>
<reference evidence="3" key="1">
    <citation type="submission" date="2021-06" db="EMBL/GenBank/DDBJ databases">
        <authorList>
            <person name="Kallberg Y."/>
            <person name="Tangrot J."/>
            <person name="Rosling A."/>
        </authorList>
    </citation>
    <scope>NUCLEOTIDE SEQUENCE</scope>
    <source>
        <strain evidence="3">AZ414A</strain>
    </source>
</reference>
<dbReference type="EMBL" id="CAJVPK010000068">
    <property type="protein sequence ID" value="CAG8442143.1"/>
    <property type="molecule type" value="Genomic_DNA"/>
</dbReference>
<dbReference type="InterPro" id="IPR050560">
    <property type="entry name" value="MYB_TF"/>
</dbReference>
<sequence length="103" mass="12265">MGFEQFMKPKKGRWTPEETDLLQQCVDEEPNPENPNWAAIEERFSGKRTAKQIRERWSNHINPIIVKRTFTKDEIHIIETEFAKHKFKWARIASKLENATPLM</sequence>
<dbReference type="PROSITE" id="PS51294">
    <property type="entry name" value="HTH_MYB"/>
    <property type="match status" value="1"/>
</dbReference>